<keyword evidence="2" id="KW-0732">Signal</keyword>
<gene>
    <name evidence="3" type="ORF">EIY72_21265</name>
</gene>
<dbReference type="AlphaFoldDB" id="A0A1H2PB69"/>
<dbReference type="Proteomes" id="UP000295254">
    <property type="component" value="Unassembled WGS sequence"/>
</dbReference>
<dbReference type="SUPFAM" id="SSF53474">
    <property type="entry name" value="alpha/beta-Hydrolases"/>
    <property type="match status" value="1"/>
</dbReference>
<feature type="signal peptide" evidence="2">
    <location>
        <begin position="1"/>
        <end position="24"/>
    </location>
</feature>
<organism evidence="3 4">
    <name type="scientific">Pseudomonas vancouverensis</name>
    <dbReference type="NCBI Taxonomy" id="95300"/>
    <lineage>
        <taxon>Bacteria</taxon>
        <taxon>Pseudomonadati</taxon>
        <taxon>Pseudomonadota</taxon>
        <taxon>Gammaproteobacteria</taxon>
        <taxon>Pseudomonadales</taxon>
        <taxon>Pseudomonadaceae</taxon>
        <taxon>Pseudomonas</taxon>
    </lineage>
</organism>
<dbReference type="InterPro" id="IPR009199">
    <property type="entry name" value="PhoPQ-act_pathogen-rel_PqaA"/>
</dbReference>
<accession>A0A1H2PB69</accession>
<comment type="caution">
    <text evidence="3">The sequence shown here is derived from an EMBL/GenBank/DDBJ whole genome shotgun (WGS) entry which is preliminary data.</text>
</comment>
<evidence type="ECO:0000256" key="1">
    <source>
        <dbReference type="SAM" id="MobiDB-lite"/>
    </source>
</evidence>
<dbReference type="RefSeq" id="WP_093226742.1">
    <property type="nucleotide sequence ID" value="NZ_LT629803.1"/>
</dbReference>
<feature type="region of interest" description="Disordered" evidence="1">
    <location>
        <begin position="465"/>
        <end position="491"/>
    </location>
</feature>
<sequence>MRSSLCLALSSTCILAFSSFSTQADTSTNQCLGNPNNFSEVLNCYKQEQHAKPLLYVAKGVEVFPGVEKRRFELSSQHWSPEGRVSPEQWKHDVDIYIPQNAARGQAVLVANNGTNIPASNKTTSDPTDFTQAMALEVARKTGTIVISLSNIPNQYLIYADDGLARTEDSSVAHSWKLFLENPEARPYLSAHVPMMAALVKTMDLAQKELAPWQVERFIASGVSKRAWAAWLSAIADERVNAVVPFVIDGLNTERVFEHTLQTFGKNWPLAFYDYYAEGILRQRHSENFKKLMKVVDPLTYLDSAYADRLAIPKYVVNASSDDFFAPDNSGFYFDQLPGPKSLRIAPNSSHGGIRQFVENSLISVVNRWQQERPLPTIQTRQTTGNSVSLQFSEAPIQVTQWTAVNPLARDFRDACGVRYEPRHISPSTPLSAQIQIAMPEQGWTATFVEATFADGFVATTPVTITPDRYPTSPPPETGPLCKTLPDLASR</sequence>
<proteinExistence type="predicted"/>
<dbReference type="STRING" id="95300.SAMN05216558_4322"/>
<dbReference type="PANTHER" id="PTHR31497">
    <property type="entry name" value="AUTOCRINE PROLIFERATION REPRESSOR PROTEIN A"/>
    <property type="match status" value="1"/>
</dbReference>
<keyword evidence="4" id="KW-1185">Reference proteome</keyword>
<dbReference type="PIRSF" id="PIRSF014728">
    <property type="entry name" value="PqaA"/>
    <property type="match status" value="1"/>
</dbReference>
<dbReference type="Pfam" id="PF10142">
    <property type="entry name" value="PhoPQ_related"/>
    <property type="match status" value="1"/>
</dbReference>
<evidence type="ECO:0000256" key="2">
    <source>
        <dbReference type="SAM" id="SignalP"/>
    </source>
</evidence>
<feature type="chain" id="PRO_5044372233" evidence="2">
    <location>
        <begin position="25"/>
        <end position="491"/>
    </location>
</feature>
<evidence type="ECO:0000313" key="3">
    <source>
        <dbReference type="EMBL" id="TDB58831.1"/>
    </source>
</evidence>
<dbReference type="Gene3D" id="3.40.50.1820">
    <property type="entry name" value="alpha/beta hydrolase"/>
    <property type="match status" value="1"/>
</dbReference>
<evidence type="ECO:0000313" key="4">
    <source>
        <dbReference type="Proteomes" id="UP000295254"/>
    </source>
</evidence>
<reference evidence="4" key="1">
    <citation type="journal article" date="2019" name="bioRxiv">
        <title>Bacterially produced spermidine induces plant systemic susceptibility to pathogens.</title>
        <authorList>
            <person name="Melnyk R.A."/>
            <person name="Beskrovnaya P.A."/>
            <person name="Liu Z."/>
            <person name="Song Y."/>
            <person name="Haney C.H."/>
        </authorList>
    </citation>
    <scope>NUCLEOTIDE SEQUENCE [LARGE SCALE GENOMIC DNA]</scope>
    <source>
        <strain evidence="4">Dha-51</strain>
    </source>
</reference>
<dbReference type="PANTHER" id="PTHR31497:SF0">
    <property type="entry name" value="AUTOCRINE PROLIFERATION REPRESSOR PROTEIN A"/>
    <property type="match status" value="1"/>
</dbReference>
<dbReference type="InterPro" id="IPR029058">
    <property type="entry name" value="AB_hydrolase_fold"/>
</dbReference>
<name>A0A1H2PB69_PSEVA</name>
<protein>
    <submittedName>
        <fullName evidence="3">PhoPQ-regulated protein</fullName>
    </submittedName>
</protein>
<dbReference type="OrthoDB" id="8950502at2"/>
<dbReference type="EMBL" id="RRZK01000029">
    <property type="protein sequence ID" value="TDB58831.1"/>
    <property type="molecule type" value="Genomic_DNA"/>
</dbReference>